<dbReference type="EMBL" id="JNOM01000032">
    <property type="protein sequence ID" value="KNG89387.1"/>
    <property type="molecule type" value="Genomic_DNA"/>
</dbReference>
<comment type="caution">
    <text evidence="1">The sequence shown here is derived from an EMBL/GenBank/DDBJ whole genome shotgun (WGS) entry which is preliminary data.</text>
</comment>
<protein>
    <submittedName>
        <fullName evidence="1">GILT family thiol reductase</fullName>
    </submittedName>
</protein>
<sequence>MNECKGDKLLVCSEKHADSIGDALDFNTCVLSDYERVPDKGLIEDEEGLELLISSVERSIAANANASCTVRVDNKVWCIRDSYEWKCPPGRGVVENLVREIEKLSGDGEDDTGYL</sequence>
<name>A0A0L1JCC7_ASPN3</name>
<dbReference type="STRING" id="1509407.A0A0L1JCC7"/>
<keyword evidence="2" id="KW-1185">Reference proteome</keyword>
<dbReference type="GeneID" id="26803694"/>
<dbReference type="RefSeq" id="XP_015410310.1">
    <property type="nucleotide sequence ID" value="XM_015547147.1"/>
</dbReference>
<dbReference type="Proteomes" id="UP000037505">
    <property type="component" value="Unassembled WGS sequence"/>
</dbReference>
<evidence type="ECO:0000313" key="1">
    <source>
        <dbReference type="EMBL" id="KNG89387.1"/>
    </source>
</evidence>
<proteinExistence type="predicted"/>
<accession>A0A0L1JCC7</accession>
<organism evidence="1 2">
    <name type="scientific">Aspergillus nomiae NRRL (strain ATCC 15546 / NRRL 13137 / CBS 260.88 / M93)</name>
    <dbReference type="NCBI Taxonomy" id="1509407"/>
    <lineage>
        <taxon>Eukaryota</taxon>
        <taxon>Fungi</taxon>
        <taxon>Dikarya</taxon>
        <taxon>Ascomycota</taxon>
        <taxon>Pezizomycotina</taxon>
        <taxon>Eurotiomycetes</taxon>
        <taxon>Eurotiomycetidae</taxon>
        <taxon>Eurotiales</taxon>
        <taxon>Aspergillaceae</taxon>
        <taxon>Aspergillus</taxon>
        <taxon>Aspergillus subgen. Circumdati</taxon>
    </lineage>
</organism>
<evidence type="ECO:0000313" key="2">
    <source>
        <dbReference type="Proteomes" id="UP000037505"/>
    </source>
</evidence>
<dbReference type="AlphaFoldDB" id="A0A0L1JCC7"/>
<gene>
    <name evidence="1" type="ORF">ANOM_001890</name>
</gene>
<dbReference type="OrthoDB" id="958254at2759"/>
<reference evidence="1 2" key="1">
    <citation type="submission" date="2014-06" db="EMBL/GenBank/DDBJ databases">
        <title>The Genome of the Aflatoxigenic Filamentous Fungus Aspergillus nomius.</title>
        <authorList>
            <person name="Moore M.G."/>
            <person name="Shannon B.M."/>
            <person name="Brian M.M."/>
        </authorList>
    </citation>
    <scope>NUCLEOTIDE SEQUENCE [LARGE SCALE GENOMIC DNA]</scope>
    <source>
        <strain evidence="1 2">NRRL 13137</strain>
    </source>
</reference>